<evidence type="ECO:0000313" key="4">
    <source>
        <dbReference type="Proteomes" id="UP000466442"/>
    </source>
</evidence>
<name>A0A8S9XZ12_APOLU</name>
<dbReference type="GO" id="GO:0046872">
    <property type="term" value="F:metal ion binding"/>
    <property type="evidence" value="ECO:0007669"/>
    <property type="project" value="UniProtKB-UniRule"/>
</dbReference>
<comment type="subunit">
    <text evidence="1">Homodimer; disulfide-linked.</text>
</comment>
<dbReference type="GO" id="GO:0098552">
    <property type="term" value="C:side of membrane"/>
    <property type="evidence" value="ECO:0007669"/>
    <property type="project" value="UniProtKB-KW"/>
</dbReference>
<dbReference type="PROSITE" id="PS51365">
    <property type="entry name" value="RENAL_DIPEPTIDASE_2"/>
    <property type="match status" value="1"/>
</dbReference>
<keyword evidence="1" id="KW-0325">Glycoprotein</keyword>
<dbReference type="GO" id="GO:0006508">
    <property type="term" value="P:proteolysis"/>
    <property type="evidence" value="ECO:0007669"/>
    <property type="project" value="UniProtKB-KW"/>
</dbReference>
<gene>
    <name evidence="3" type="ORF">GE061_008882</name>
</gene>
<keyword evidence="4" id="KW-1185">Reference proteome</keyword>
<dbReference type="PANTHER" id="PTHR10443:SF47">
    <property type="entry name" value="DIPEPTIDASE"/>
    <property type="match status" value="1"/>
</dbReference>
<feature type="transmembrane region" description="Helical" evidence="2">
    <location>
        <begin position="46"/>
        <end position="66"/>
    </location>
</feature>
<keyword evidence="1" id="KW-1015">Disulfide bond</keyword>
<dbReference type="PANTHER" id="PTHR10443">
    <property type="entry name" value="MICROSOMAL DIPEPTIDASE"/>
    <property type="match status" value="1"/>
</dbReference>
<keyword evidence="1" id="KW-0482">Metalloprotease</keyword>
<evidence type="ECO:0000256" key="1">
    <source>
        <dbReference type="RuleBase" id="RU341113"/>
    </source>
</evidence>
<keyword evidence="1" id="KW-0378">Hydrolase</keyword>
<reference evidence="3" key="1">
    <citation type="journal article" date="2021" name="Mol. Ecol. Resour.">
        <title>Apolygus lucorum genome provides insights into omnivorousness and mesophyll feeding.</title>
        <authorList>
            <person name="Liu Y."/>
            <person name="Liu H."/>
            <person name="Wang H."/>
            <person name="Huang T."/>
            <person name="Liu B."/>
            <person name="Yang B."/>
            <person name="Yin L."/>
            <person name="Li B."/>
            <person name="Zhang Y."/>
            <person name="Zhang S."/>
            <person name="Jiang F."/>
            <person name="Zhang X."/>
            <person name="Ren Y."/>
            <person name="Wang B."/>
            <person name="Wang S."/>
            <person name="Lu Y."/>
            <person name="Wu K."/>
            <person name="Fan W."/>
            <person name="Wang G."/>
        </authorList>
    </citation>
    <scope>NUCLEOTIDE SEQUENCE</scope>
    <source>
        <strain evidence="3">12Hb</strain>
    </source>
</reference>
<dbReference type="Gene3D" id="3.20.20.140">
    <property type="entry name" value="Metal-dependent hydrolases"/>
    <property type="match status" value="1"/>
</dbReference>
<comment type="subcellular location">
    <subcellularLocation>
        <location evidence="1">Membrane</location>
        <topology evidence="1">Lipid-anchor</topology>
        <topology evidence="1">GPI-anchor</topology>
    </subcellularLocation>
</comment>
<evidence type="ECO:0000256" key="2">
    <source>
        <dbReference type="SAM" id="Phobius"/>
    </source>
</evidence>
<dbReference type="OrthoDB" id="445695at2759"/>
<comment type="catalytic activity">
    <reaction evidence="1">
        <text>an L-aminoacyl-L-amino acid + H2O = 2 an L-alpha-amino acid</text>
        <dbReference type="Rhea" id="RHEA:48940"/>
        <dbReference type="ChEBI" id="CHEBI:15377"/>
        <dbReference type="ChEBI" id="CHEBI:59869"/>
        <dbReference type="ChEBI" id="CHEBI:77460"/>
        <dbReference type="EC" id="3.4.13.19"/>
    </reaction>
</comment>
<organism evidence="3 4">
    <name type="scientific">Apolygus lucorum</name>
    <name type="common">Small green plant bug</name>
    <name type="synonym">Lygocoris lucorum</name>
    <dbReference type="NCBI Taxonomy" id="248454"/>
    <lineage>
        <taxon>Eukaryota</taxon>
        <taxon>Metazoa</taxon>
        <taxon>Ecdysozoa</taxon>
        <taxon>Arthropoda</taxon>
        <taxon>Hexapoda</taxon>
        <taxon>Insecta</taxon>
        <taxon>Pterygota</taxon>
        <taxon>Neoptera</taxon>
        <taxon>Paraneoptera</taxon>
        <taxon>Hemiptera</taxon>
        <taxon>Heteroptera</taxon>
        <taxon>Panheteroptera</taxon>
        <taxon>Cimicomorpha</taxon>
        <taxon>Miridae</taxon>
        <taxon>Mirini</taxon>
        <taxon>Apolygus</taxon>
    </lineage>
</organism>
<sequence length="192" mass="21560">MIGLGELYQVLLSSTNVRNSSITSSPGCLCGASCIPGFRLKVKQRWFVLAALILAAAAGVGLPIALKIQAGASLEERLEIASRLLQEVPLIDGHNDLPWNIRKFVHNRLSELRFSDNLKQIPPWSLSAWSHTDLLRLKAGQVSAQRTLYTHKKELHGGHYMAHRRCKTRPENNVELLRSLPFLKPDAYRRFS</sequence>
<keyword evidence="1" id="KW-0862">Zinc</keyword>
<keyword evidence="2" id="KW-1133">Transmembrane helix</keyword>
<dbReference type="InterPro" id="IPR008257">
    <property type="entry name" value="Pept_M19"/>
</dbReference>
<protein>
    <recommendedName>
        <fullName evidence="1">Dipeptidase</fullName>
        <ecNumber evidence="1">3.4.13.19</ecNumber>
    </recommendedName>
</protein>
<keyword evidence="1" id="KW-0336">GPI-anchor</keyword>
<comment type="cofactor">
    <cofactor evidence="1">
        <name>Zn(2+)</name>
        <dbReference type="ChEBI" id="CHEBI:29105"/>
    </cofactor>
</comment>
<dbReference type="GO" id="GO:0070573">
    <property type="term" value="F:metallodipeptidase activity"/>
    <property type="evidence" value="ECO:0007669"/>
    <property type="project" value="InterPro"/>
</dbReference>
<evidence type="ECO:0000313" key="3">
    <source>
        <dbReference type="EMBL" id="KAF6214143.1"/>
    </source>
</evidence>
<keyword evidence="1" id="KW-0449">Lipoprotein</keyword>
<keyword evidence="1" id="KW-0224">Dipeptidase</keyword>
<dbReference type="EMBL" id="WIXP02000002">
    <property type="protein sequence ID" value="KAF6214143.1"/>
    <property type="molecule type" value="Genomic_DNA"/>
</dbReference>
<comment type="caution">
    <text evidence="3">The sequence shown here is derived from an EMBL/GenBank/DDBJ whole genome shotgun (WGS) entry which is preliminary data.</text>
</comment>
<keyword evidence="2" id="KW-0472">Membrane</keyword>
<dbReference type="Proteomes" id="UP000466442">
    <property type="component" value="Unassembled WGS sequence"/>
</dbReference>
<keyword evidence="2" id="KW-0812">Transmembrane</keyword>
<proteinExistence type="inferred from homology"/>
<dbReference type="SUPFAM" id="SSF51556">
    <property type="entry name" value="Metallo-dependent hydrolases"/>
    <property type="match status" value="1"/>
</dbReference>
<keyword evidence="1" id="KW-0645">Protease</keyword>
<keyword evidence="1" id="KW-0479">Metal-binding</keyword>
<accession>A0A8S9XZ12</accession>
<dbReference type="InterPro" id="IPR032466">
    <property type="entry name" value="Metal_Hydrolase"/>
</dbReference>
<dbReference type="AlphaFoldDB" id="A0A8S9XZ12"/>
<comment type="similarity">
    <text evidence="1">Belongs to the metallo-dependent hydrolases superfamily. Peptidase M19 family.</text>
</comment>
<dbReference type="EC" id="3.4.13.19" evidence="1"/>